<dbReference type="Proteomes" id="UP000012174">
    <property type="component" value="Unassembled WGS sequence"/>
</dbReference>
<sequence length="330" mass="37088">MTTNSEETSSLFIPTVDISPYLRNRDSAAARQVVKDIRAACISTGFFQIVGHGVRKELQKAVFDGAKRFFNLPFAVKKSLDAQTTTGHRGYDVLASQTYGDDTLPDLKEGFFVGEDMPTDDPRVVNGRFFMGPNVWPDPSMLSTEEFREPMERYHTTLHELTIRVLEIIEDTLPYGRGIFADVIANNPVTPMRILHYPPARPNSSDKPQFGASAHTDFGTITLLLQDESPGLEVLDARSKTWVPVPPNPDAYVVNIGDLLSVWTGNEYVSNVHRVINRSPRDRYSVVFFFDGNLDAELRALDGSEKDVVDPLTVEKHMRRRFTESYAARS</sequence>
<dbReference type="InterPro" id="IPR044861">
    <property type="entry name" value="IPNS-like_FE2OG_OXY"/>
</dbReference>
<dbReference type="AlphaFoldDB" id="M7SRD1"/>
<dbReference type="PRINTS" id="PR00682">
    <property type="entry name" value="IPNSYNTHASE"/>
</dbReference>
<dbReference type="OMA" id="FACDQAR"/>
<keyword evidence="2" id="KW-0560">Oxidoreductase</keyword>
<gene>
    <name evidence="4" type="ORF">UCREL1_5962</name>
</gene>
<dbReference type="Pfam" id="PF14226">
    <property type="entry name" value="DIOX_N"/>
    <property type="match status" value="1"/>
</dbReference>
<evidence type="ECO:0000256" key="1">
    <source>
        <dbReference type="ARBA" id="ARBA00008056"/>
    </source>
</evidence>
<dbReference type="KEGG" id="ela:UCREL1_5962"/>
<dbReference type="GO" id="GO:0046872">
    <property type="term" value="F:metal ion binding"/>
    <property type="evidence" value="ECO:0007669"/>
    <property type="project" value="UniProtKB-KW"/>
</dbReference>
<accession>M7SRD1</accession>
<dbReference type="Gene3D" id="2.60.120.330">
    <property type="entry name" value="B-lactam Antibiotic, Isopenicillin N Synthase, Chain"/>
    <property type="match status" value="1"/>
</dbReference>
<evidence type="ECO:0000313" key="5">
    <source>
        <dbReference type="Proteomes" id="UP000012174"/>
    </source>
</evidence>
<dbReference type="GO" id="GO:0044283">
    <property type="term" value="P:small molecule biosynthetic process"/>
    <property type="evidence" value="ECO:0007669"/>
    <property type="project" value="UniProtKB-ARBA"/>
</dbReference>
<dbReference type="InterPro" id="IPR027443">
    <property type="entry name" value="IPNS-like_sf"/>
</dbReference>
<reference evidence="5" key="1">
    <citation type="journal article" date="2013" name="Genome Announc.">
        <title>Draft genome sequence of the grapevine dieback fungus Eutypa lata UCR-EL1.</title>
        <authorList>
            <person name="Blanco-Ulate B."/>
            <person name="Rolshausen P.E."/>
            <person name="Cantu D."/>
        </authorList>
    </citation>
    <scope>NUCLEOTIDE SEQUENCE [LARGE SCALE GENOMIC DNA]</scope>
    <source>
        <strain evidence="5">UCR-EL1</strain>
    </source>
</reference>
<dbReference type="PROSITE" id="PS51471">
    <property type="entry name" value="FE2OG_OXY"/>
    <property type="match status" value="1"/>
</dbReference>
<dbReference type="eggNOG" id="KOG0143">
    <property type="taxonomic scope" value="Eukaryota"/>
</dbReference>
<evidence type="ECO:0000259" key="3">
    <source>
        <dbReference type="PROSITE" id="PS51471"/>
    </source>
</evidence>
<dbReference type="SUPFAM" id="SSF51197">
    <property type="entry name" value="Clavaminate synthase-like"/>
    <property type="match status" value="1"/>
</dbReference>
<dbReference type="EMBL" id="KB706540">
    <property type="protein sequence ID" value="EMR67048.1"/>
    <property type="molecule type" value="Genomic_DNA"/>
</dbReference>
<dbReference type="STRING" id="1287681.M7SRD1"/>
<evidence type="ECO:0000256" key="2">
    <source>
        <dbReference type="RuleBase" id="RU003682"/>
    </source>
</evidence>
<keyword evidence="5" id="KW-1185">Reference proteome</keyword>
<dbReference type="PANTHER" id="PTHR47990">
    <property type="entry name" value="2-OXOGLUTARATE (2OG) AND FE(II)-DEPENDENT OXYGENASE SUPERFAMILY PROTEIN-RELATED"/>
    <property type="match status" value="1"/>
</dbReference>
<evidence type="ECO:0000313" key="4">
    <source>
        <dbReference type="EMBL" id="EMR67048.1"/>
    </source>
</evidence>
<dbReference type="InterPro" id="IPR050231">
    <property type="entry name" value="Iron_ascorbate_oxido_reductase"/>
</dbReference>
<dbReference type="OrthoDB" id="288590at2759"/>
<dbReference type="HOGENOM" id="CLU_010119_6_3_1"/>
<proteinExistence type="inferred from homology"/>
<organism evidence="4 5">
    <name type="scientific">Eutypa lata (strain UCR-EL1)</name>
    <name type="common">Grapevine dieback disease fungus</name>
    <name type="synonym">Eutypa armeniacae</name>
    <dbReference type="NCBI Taxonomy" id="1287681"/>
    <lineage>
        <taxon>Eukaryota</taxon>
        <taxon>Fungi</taxon>
        <taxon>Dikarya</taxon>
        <taxon>Ascomycota</taxon>
        <taxon>Pezizomycotina</taxon>
        <taxon>Sordariomycetes</taxon>
        <taxon>Xylariomycetidae</taxon>
        <taxon>Xylariales</taxon>
        <taxon>Diatrypaceae</taxon>
        <taxon>Eutypa</taxon>
    </lineage>
</organism>
<dbReference type="GO" id="GO:0016491">
    <property type="term" value="F:oxidoreductase activity"/>
    <property type="evidence" value="ECO:0007669"/>
    <property type="project" value="UniProtKB-KW"/>
</dbReference>
<feature type="domain" description="Fe2OG dioxygenase" evidence="3">
    <location>
        <begin position="188"/>
        <end position="292"/>
    </location>
</feature>
<keyword evidence="2" id="KW-0479">Metal-binding</keyword>
<dbReference type="Pfam" id="PF03171">
    <property type="entry name" value="2OG-FeII_Oxy"/>
    <property type="match status" value="1"/>
</dbReference>
<name>M7SRD1_EUTLA</name>
<dbReference type="InterPro" id="IPR005123">
    <property type="entry name" value="Oxoglu/Fe-dep_dioxygenase_dom"/>
</dbReference>
<protein>
    <submittedName>
        <fullName evidence="4">Putative 2og-fe oxygenase protein</fullName>
    </submittedName>
</protein>
<dbReference type="InterPro" id="IPR026992">
    <property type="entry name" value="DIOX_N"/>
</dbReference>
<keyword evidence="2" id="KW-0408">Iron</keyword>
<comment type="similarity">
    <text evidence="1 2">Belongs to the iron/ascorbate-dependent oxidoreductase family.</text>
</comment>